<dbReference type="AlphaFoldDB" id="A0A4Y2L251"/>
<keyword evidence="2" id="KW-1185">Reference proteome</keyword>
<dbReference type="Proteomes" id="UP000499080">
    <property type="component" value="Unassembled WGS sequence"/>
</dbReference>
<proteinExistence type="predicted"/>
<name>A0A4Y2L251_ARAVE</name>
<evidence type="ECO:0000313" key="1">
    <source>
        <dbReference type="EMBL" id="GBN08479.1"/>
    </source>
</evidence>
<accession>A0A4Y2L251</accession>
<sequence length="96" mass="10926">MCPGKDDTTYVRGPRVNKSSLLSSPYMCTFSMRPDHLRLYLRVQMCPEKGMAPYVRGSQSEDMRFLSFSLLIRVPVSGTQAIGNFTLRVQMCPERS</sequence>
<evidence type="ECO:0000313" key="2">
    <source>
        <dbReference type="Proteomes" id="UP000499080"/>
    </source>
</evidence>
<protein>
    <submittedName>
        <fullName evidence="1">Uncharacterized protein</fullName>
    </submittedName>
</protein>
<dbReference type="EMBL" id="BGPR01005265">
    <property type="protein sequence ID" value="GBN08479.1"/>
    <property type="molecule type" value="Genomic_DNA"/>
</dbReference>
<reference evidence="1 2" key="1">
    <citation type="journal article" date="2019" name="Sci. Rep.">
        <title>Orb-weaving spider Araneus ventricosus genome elucidates the spidroin gene catalogue.</title>
        <authorList>
            <person name="Kono N."/>
            <person name="Nakamura H."/>
            <person name="Ohtoshi R."/>
            <person name="Moran D.A.P."/>
            <person name="Shinohara A."/>
            <person name="Yoshida Y."/>
            <person name="Fujiwara M."/>
            <person name="Mori M."/>
            <person name="Tomita M."/>
            <person name="Arakawa K."/>
        </authorList>
    </citation>
    <scope>NUCLEOTIDE SEQUENCE [LARGE SCALE GENOMIC DNA]</scope>
</reference>
<comment type="caution">
    <text evidence="1">The sequence shown here is derived from an EMBL/GenBank/DDBJ whole genome shotgun (WGS) entry which is preliminary data.</text>
</comment>
<gene>
    <name evidence="1" type="ORF">AVEN_223987_1</name>
</gene>
<organism evidence="1 2">
    <name type="scientific">Araneus ventricosus</name>
    <name type="common">Orbweaver spider</name>
    <name type="synonym">Epeira ventricosa</name>
    <dbReference type="NCBI Taxonomy" id="182803"/>
    <lineage>
        <taxon>Eukaryota</taxon>
        <taxon>Metazoa</taxon>
        <taxon>Ecdysozoa</taxon>
        <taxon>Arthropoda</taxon>
        <taxon>Chelicerata</taxon>
        <taxon>Arachnida</taxon>
        <taxon>Araneae</taxon>
        <taxon>Araneomorphae</taxon>
        <taxon>Entelegynae</taxon>
        <taxon>Araneoidea</taxon>
        <taxon>Araneidae</taxon>
        <taxon>Araneus</taxon>
    </lineage>
</organism>